<dbReference type="GO" id="GO:0015297">
    <property type="term" value="F:antiporter activity"/>
    <property type="evidence" value="ECO:0007669"/>
    <property type="project" value="UniProtKB-KW"/>
</dbReference>
<dbReference type="PIRSF" id="PIRSF006603">
    <property type="entry name" value="DinF"/>
    <property type="match status" value="1"/>
</dbReference>
<feature type="transmembrane region" description="Helical" evidence="10">
    <location>
        <begin position="106"/>
        <end position="125"/>
    </location>
</feature>
<evidence type="ECO:0000256" key="8">
    <source>
        <dbReference type="ARBA" id="ARBA00023136"/>
    </source>
</evidence>
<dbReference type="AlphaFoldDB" id="A0A1W6ZUF5"/>
<dbReference type="Proteomes" id="UP000194137">
    <property type="component" value="Chromosome"/>
</dbReference>
<keyword evidence="2" id="KW-0813">Transport</keyword>
<dbReference type="PANTHER" id="PTHR43298:SF2">
    <property type="entry name" value="FMN_FAD EXPORTER YEEO-RELATED"/>
    <property type="match status" value="1"/>
</dbReference>
<feature type="transmembrane region" description="Helical" evidence="10">
    <location>
        <begin position="331"/>
        <end position="351"/>
    </location>
</feature>
<dbReference type="GO" id="GO:0006811">
    <property type="term" value="P:monoatomic ion transport"/>
    <property type="evidence" value="ECO:0007669"/>
    <property type="project" value="UniProtKB-KW"/>
</dbReference>
<evidence type="ECO:0000256" key="7">
    <source>
        <dbReference type="ARBA" id="ARBA00023065"/>
    </source>
</evidence>
<feature type="transmembrane region" description="Helical" evidence="10">
    <location>
        <begin position="64"/>
        <end position="85"/>
    </location>
</feature>
<dbReference type="CDD" id="cd13131">
    <property type="entry name" value="MATE_NorM_like"/>
    <property type="match status" value="1"/>
</dbReference>
<keyword evidence="5 10" id="KW-0812">Transmembrane</keyword>
<dbReference type="Pfam" id="PF01554">
    <property type="entry name" value="MatE"/>
    <property type="match status" value="2"/>
</dbReference>
<dbReference type="InterPro" id="IPR050222">
    <property type="entry name" value="MATE_MdtK"/>
</dbReference>
<keyword evidence="6 10" id="KW-1133">Transmembrane helix</keyword>
<protein>
    <recommendedName>
        <fullName evidence="9">Multidrug-efflux transporter</fullName>
    </recommendedName>
</protein>
<dbReference type="GO" id="GO:0005886">
    <property type="term" value="C:plasma membrane"/>
    <property type="evidence" value="ECO:0007669"/>
    <property type="project" value="UniProtKB-SubCell"/>
</dbReference>
<keyword evidence="12" id="KW-1185">Reference proteome</keyword>
<keyword evidence="4" id="KW-1003">Cell membrane</keyword>
<dbReference type="NCBIfam" id="TIGR00797">
    <property type="entry name" value="matE"/>
    <property type="match status" value="1"/>
</dbReference>
<accession>A0A1W6ZUF5</accession>
<dbReference type="InterPro" id="IPR048279">
    <property type="entry name" value="MdtK-like"/>
</dbReference>
<feature type="transmembrane region" description="Helical" evidence="10">
    <location>
        <begin position="371"/>
        <end position="394"/>
    </location>
</feature>
<gene>
    <name evidence="11" type="ORF">CAK95_15895</name>
</gene>
<feature type="transmembrane region" description="Helical" evidence="10">
    <location>
        <begin position="287"/>
        <end position="310"/>
    </location>
</feature>
<dbReference type="STRING" id="1235591.CAK95_15895"/>
<keyword evidence="3" id="KW-0050">Antiport</keyword>
<reference evidence="11 12" key="1">
    <citation type="submission" date="2017-05" db="EMBL/GenBank/DDBJ databases">
        <title>Full genome sequence of Pseudorhodoplanes sinuspersici.</title>
        <authorList>
            <person name="Dastgheib S.M.M."/>
            <person name="Shavandi M."/>
            <person name="Tirandaz H."/>
        </authorList>
    </citation>
    <scope>NUCLEOTIDE SEQUENCE [LARGE SCALE GENOMIC DNA]</scope>
    <source>
        <strain evidence="11 12">RIPI110</strain>
    </source>
</reference>
<dbReference type="GO" id="GO:0042910">
    <property type="term" value="F:xenobiotic transmembrane transporter activity"/>
    <property type="evidence" value="ECO:0007669"/>
    <property type="project" value="InterPro"/>
</dbReference>
<feature type="transmembrane region" description="Helical" evidence="10">
    <location>
        <begin position="433"/>
        <end position="454"/>
    </location>
</feature>
<evidence type="ECO:0000256" key="9">
    <source>
        <dbReference type="ARBA" id="ARBA00031636"/>
    </source>
</evidence>
<dbReference type="PANTHER" id="PTHR43298">
    <property type="entry name" value="MULTIDRUG RESISTANCE PROTEIN NORM-RELATED"/>
    <property type="match status" value="1"/>
</dbReference>
<dbReference type="KEGG" id="psin:CAK95_15895"/>
<feature type="transmembrane region" description="Helical" evidence="10">
    <location>
        <begin position="145"/>
        <end position="162"/>
    </location>
</feature>
<feature type="transmembrane region" description="Helical" evidence="10">
    <location>
        <begin position="206"/>
        <end position="228"/>
    </location>
</feature>
<keyword evidence="8 10" id="KW-0472">Membrane</keyword>
<proteinExistence type="predicted"/>
<evidence type="ECO:0000256" key="2">
    <source>
        <dbReference type="ARBA" id="ARBA00022448"/>
    </source>
</evidence>
<organism evidence="11 12">
    <name type="scientific">Pseudorhodoplanes sinuspersici</name>
    <dbReference type="NCBI Taxonomy" id="1235591"/>
    <lineage>
        <taxon>Bacteria</taxon>
        <taxon>Pseudomonadati</taxon>
        <taxon>Pseudomonadota</taxon>
        <taxon>Alphaproteobacteria</taxon>
        <taxon>Hyphomicrobiales</taxon>
        <taxon>Pseudorhodoplanes</taxon>
    </lineage>
</organism>
<evidence type="ECO:0000256" key="6">
    <source>
        <dbReference type="ARBA" id="ARBA00022989"/>
    </source>
</evidence>
<comment type="subcellular location">
    <subcellularLocation>
        <location evidence="1">Cell inner membrane</location>
        <topology evidence="1">Multi-pass membrane protein</topology>
    </subcellularLocation>
</comment>
<feature type="transmembrane region" description="Helical" evidence="10">
    <location>
        <begin position="249"/>
        <end position="281"/>
    </location>
</feature>
<feature type="transmembrane region" description="Helical" evidence="10">
    <location>
        <begin position="406"/>
        <end position="427"/>
    </location>
</feature>
<dbReference type="InterPro" id="IPR002528">
    <property type="entry name" value="MATE_fam"/>
</dbReference>
<evidence type="ECO:0000313" key="12">
    <source>
        <dbReference type="Proteomes" id="UP000194137"/>
    </source>
</evidence>
<keyword evidence="7" id="KW-0406">Ion transport</keyword>
<evidence type="ECO:0000256" key="1">
    <source>
        <dbReference type="ARBA" id="ARBA00004429"/>
    </source>
</evidence>
<evidence type="ECO:0000256" key="3">
    <source>
        <dbReference type="ARBA" id="ARBA00022449"/>
    </source>
</evidence>
<evidence type="ECO:0000256" key="10">
    <source>
        <dbReference type="SAM" id="Phobius"/>
    </source>
</evidence>
<evidence type="ECO:0000256" key="4">
    <source>
        <dbReference type="ARBA" id="ARBA00022475"/>
    </source>
</evidence>
<evidence type="ECO:0000313" key="11">
    <source>
        <dbReference type="EMBL" id="ARQ00395.1"/>
    </source>
</evidence>
<dbReference type="EMBL" id="CP021112">
    <property type="protein sequence ID" value="ARQ00395.1"/>
    <property type="molecule type" value="Genomic_DNA"/>
</dbReference>
<feature type="transmembrane region" description="Helical" evidence="10">
    <location>
        <begin position="174"/>
        <end position="194"/>
    </location>
</feature>
<name>A0A1W6ZUF5_9HYPH</name>
<evidence type="ECO:0000256" key="5">
    <source>
        <dbReference type="ARBA" id="ARBA00022692"/>
    </source>
</evidence>
<dbReference type="OrthoDB" id="9780160at2"/>
<sequence>MTMHTTLTAGVPSPAAAPHWRVELTETIRLALPIALTQLGQIAMMTTDLALLGRLGDHVVAASALAHMVLFGAFVLGMGLVSAVAPLAAQAFGARNPRMVRRALRVGLWAATMLGIPLSAVQLFGHDILLALGQTEQAATLAARYLYGLAWSLIPAWWFIALRGFMGAVNRPEPGLWITLAAIPANALLAYTLIYGHFGMPKLDLLGAGLATTTVNIGMCAAAIWVCYAQRPFRKFRVLGRFWRPDWPLFRRLVIIGAPIAGTFALEYGVFAAAGVLMGWIGTTALAAHQIALTIASIMFMVPFGISMAATVRVGHAVGRRDSPGTRSAGFTAIGLGIAFMTTMTLIVIVTREFLPILFLGTITQENAPTAALAATLLVVGASFFIADGVQTVAAGALRGLNDTRVPLLFSAICFWLIGFTACYGLGFTLGFGAFGVWIGLSLSVLIYAVLLVIRFHILTKRRYLPDIPAAL</sequence>